<evidence type="ECO:0000256" key="6">
    <source>
        <dbReference type="ARBA" id="ARBA00023136"/>
    </source>
</evidence>
<sequence length="304" mass="33800">MADGRRIILGVELVKRTFGEKLFDGLNVTILLLLSACILIPLLHVLAGSLSSSYALTHSMVKIWPVELNFKNYEMVLQNPLFWNSLKITVIVVLIGTTINLALTSVSAYPLSKPDLRGRKIIMLFILFTMIFNAPIIPTYLVVKSLGMMNTIWSLIIPTGISAFNLILCITFFRNLPSELFDSAKVDGLSEYGMVWRIAVPLSMPIMVTLLLFYAVGHWNNYYMPLLYVTDMDLRTLQLYLYSLIAQNNTNDAMAGSGGMDLVNISPQGLQMATVVTATIPIAIVYPFLQRHFIKGALLGSVKG</sequence>
<evidence type="ECO:0000256" key="7">
    <source>
        <dbReference type="RuleBase" id="RU363032"/>
    </source>
</evidence>
<evidence type="ECO:0000256" key="5">
    <source>
        <dbReference type="ARBA" id="ARBA00022989"/>
    </source>
</evidence>
<dbReference type="GO" id="GO:0005886">
    <property type="term" value="C:plasma membrane"/>
    <property type="evidence" value="ECO:0007669"/>
    <property type="project" value="UniProtKB-SubCell"/>
</dbReference>
<keyword evidence="4 7" id="KW-0812">Transmembrane</keyword>
<dbReference type="PANTHER" id="PTHR43744">
    <property type="entry name" value="ABC TRANSPORTER PERMEASE PROTEIN MG189-RELATED-RELATED"/>
    <property type="match status" value="1"/>
</dbReference>
<evidence type="ECO:0000259" key="8">
    <source>
        <dbReference type="PROSITE" id="PS50928"/>
    </source>
</evidence>
<evidence type="ECO:0000256" key="2">
    <source>
        <dbReference type="ARBA" id="ARBA00022448"/>
    </source>
</evidence>
<comment type="similarity">
    <text evidence="7">Belongs to the binding-protein-dependent transport system permease family.</text>
</comment>
<organism evidence="9 10">
    <name type="scientific">Cohnella herbarum</name>
    <dbReference type="NCBI Taxonomy" id="2728023"/>
    <lineage>
        <taxon>Bacteria</taxon>
        <taxon>Bacillati</taxon>
        <taxon>Bacillota</taxon>
        <taxon>Bacilli</taxon>
        <taxon>Bacillales</taxon>
        <taxon>Paenibacillaceae</taxon>
        <taxon>Cohnella</taxon>
    </lineage>
</organism>
<reference evidence="9 10" key="1">
    <citation type="submission" date="2020-04" db="EMBL/GenBank/DDBJ databases">
        <title>Genome sequencing of novel species.</title>
        <authorList>
            <person name="Heo J."/>
            <person name="Kim S.-J."/>
            <person name="Kim J.-S."/>
            <person name="Hong S.-B."/>
            <person name="Kwon S.-W."/>
        </authorList>
    </citation>
    <scope>NUCLEOTIDE SEQUENCE [LARGE SCALE GENOMIC DNA]</scope>
    <source>
        <strain evidence="9 10">MFER-1</strain>
    </source>
</reference>
<proteinExistence type="inferred from homology"/>
<gene>
    <name evidence="9" type="ORF">HH215_15920</name>
</gene>
<dbReference type="Pfam" id="PF00528">
    <property type="entry name" value="BPD_transp_1"/>
    <property type="match status" value="1"/>
</dbReference>
<dbReference type="PANTHER" id="PTHR43744:SF9">
    <property type="entry name" value="POLYGALACTURONAN_RHAMNOGALACTURONAN TRANSPORT SYSTEM PERMEASE PROTEIN YTCP"/>
    <property type="match status" value="1"/>
</dbReference>
<comment type="subcellular location">
    <subcellularLocation>
        <location evidence="1 7">Cell membrane</location>
        <topology evidence="1 7">Multi-pass membrane protein</topology>
    </subcellularLocation>
</comment>
<dbReference type="InterPro" id="IPR000515">
    <property type="entry name" value="MetI-like"/>
</dbReference>
<keyword evidence="6 7" id="KW-0472">Membrane</keyword>
<dbReference type="Proteomes" id="UP000502248">
    <property type="component" value="Chromosome"/>
</dbReference>
<dbReference type="GO" id="GO:0055085">
    <property type="term" value="P:transmembrane transport"/>
    <property type="evidence" value="ECO:0007669"/>
    <property type="project" value="InterPro"/>
</dbReference>
<dbReference type="KEGG" id="cheb:HH215_15920"/>
<keyword evidence="3" id="KW-1003">Cell membrane</keyword>
<evidence type="ECO:0000313" key="10">
    <source>
        <dbReference type="Proteomes" id="UP000502248"/>
    </source>
</evidence>
<accession>A0A7Z2ZMX9</accession>
<feature type="transmembrane region" description="Helical" evidence="7">
    <location>
        <begin position="121"/>
        <end position="140"/>
    </location>
</feature>
<name>A0A7Z2ZMX9_9BACL</name>
<evidence type="ECO:0000313" key="9">
    <source>
        <dbReference type="EMBL" id="QJD84517.1"/>
    </source>
</evidence>
<feature type="transmembrane region" description="Helical" evidence="7">
    <location>
        <begin position="194"/>
        <end position="216"/>
    </location>
</feature>
<evidence type="ECO:0000256" key="4">
    <source>
        <dbReference type="ARBA" id="ARBA00022692"/>
    </source>
</evidence>
<evidence type="ECO:0000256" key="1">
    <source>
        <dbReference type="ARBA" id="ARBA00004651"/>
    </source>
</evidence>
<keyword evidence="10" id="KW-1185">Reference proteome</keyword>
<dbReference type="Gene3D" id="1.10.3720.10">
    <property type="entry name" value="MetI-like"/>
    <property type="match status" value="1"/>
</dbReference>
<evidence type="ECO:0000256" key="3">
    <source>
        <dbReference type="ARBA" id="ARBA00022475"/>
    </source>
</evidence>
<keyword evidence="2 7" id="KW-0813">Transport</keyword>
<dbReference type="InterPro" id="IPR035906">
    <property type="entry name" value="MetI-like_sf"/>
</dbReference>
<feature type="domain" description="ABC transmembrane type-1" evidence="8">
    <location>
        <begin position="82"/>
        <end position="289"/>
    </location>
</feature>
<dbReference type="EMBL" id="CP051680">
    <property type="protein sequence ID" value="QJD84517.1"/>
    <property type="molecule type" value="Genomic_DNA"/>
</dbReference>
<dbReference type="CDD" id="cd06261">
    <property type="entry name" value="TM_PBP2"/>
    <property type="match status" value="1"/>
</dbReference>
<dbReference type="AlphaFoldDB" id="A0A7Z2ZMX9"/>
<dbReference type="SUPFAM" id="SSF161098">
    <property type="entry name" value="MetI-like"/>
    <property type="match status" value="1"/>
</dbReference>
<feature type="transmembrane region" description="Helical" evidence="7">
    <location>
        <begin position="270"/>
        <end position="289"/>
    </location>
</feature>
<keyword evidence="5 7" id="KW-1133">Transmembrane helix</keyword>
<feature type="transmembrane region" description="Helical" evidence="7">
    <location>
        <begin position="25"/>
        <end position="47"/>
    </location>
</feature>
<feature type="transmembrane region" description="Helical" evidence="7">
    <location>
        <begin position="152"/>
        <end position="173"/>
    </location>
</feature>
<feature type="transmembrane region" description="Helical" evidence="7">
    <location>
        <begin position="88"/>
        <end position="109"/>
    </location>
</feature>
<dbReference type="PROSITE" id="PS50928">
    <property type="entry name" value="ABC_TM1"/>
    <property type="match status" value="1"/>
</dbReference>
<protein>
    <submittedName>
        <fullName evidence="9">Carbohydrate ABC transporter permease</fullName>
    </submittedName>
</protein>